<evidence type="ECO:0000259" key="7">
    <source>
        <dbReference type="Pfam" id="PF08646"/>
    </source>
</evidence>
<evidence type="ECO:0000313" key="8">
    <source>
        <dbReference type="EMBL" id="CAL4887762.1"/>
    </source>
</evidence>
<reference evidence="9" key="1">
    <citation type="submission" date="2024-06" db="EMBL/GenBank/DDBJ databases">
        <authorList>
            <person name="Ryan C."/>
        </authorList>
    </citation>
    <scope>NUCLEOTIDE SEQUENCE [LARGE SCALE GENOMIC DNA]</scope>
</reference>
<dbReference type="CDD" id="cd04476">
    <property type="entry name" value="RPA1_DBD_C"/>
    <property type="match status" value="2"/>
</dbReference>
<dbReference type="InterPro" id="IPR013955">
    <property type="entry name" value="Rep_factor-A_C"/>
</dbReference>
<dbReference type="Proteomes" id="UP001497457">
    <property type="component" value="Chromosome 1b"/>
</dbReference>
<dbReference type="Pfam" id="PF04057">
    <property type="entry name" value="Rep-A_N"/>
    <property type="match status" value="1"/>
</dbReference>
<keyword evidence="9" id="KW-1185">Reference proteome</keyword>
<keyword evidence="5" id="KW-0238">DNA-binding</keyword>
<comment type="similarity">
    <text evidence="1">Belongs to the replication factor A protein 1 family.</text>
</comment>
<dbReference type="GO" id="GO:0008270">
    <property type="term" value="F:zinc ion binding"/>
    <property type="evidence" value="ECO:0007669"/>
    <property type="project" value="UniProtKB-KW"/>
</dbReference>
<accession>A0ABC8VC29</accession>
<feature type="domain" description="Replication factor A C-terminal" evidence="7">
    <location>
        <begin position="378"/>
        <end position="527"/>
    </location>
</feature>
<dbReference type="GO" id="GO:0003677">
    <property type="term" value="F:DNA binding"/>
    <property type="evidence" value="ECO:0007669"/>
    <property type="project" value="UniProtKB-KW"/>
</dbReference>
<evidence type="ECO:0000256" key="2">
    <source>
        <dbReference type="ARBA" id="ARBA00022723"/>
    </source>
</evidence>
<dbReference type="InterPro" id="IPR047192">
    <property type="entry name" value="Euk_RPA1_DBD_C"/>
</dbReference>
<gene>
    <name evidence="8" type="ORF">URODEC1_LOCUS1926</name>
</gene>
<keyword evidence="4" id="KW-0862">Zinc</keyword>
<feature type="domain" description="Replication factor-A protein 1 N-terminal" evidence="6">
    <location>
        <begin position="5"/>
        <end position="102"/>
    </location>
</feature>
<dbReference type="InterPro" id="IPR012340">
    <property type="entry name" value="NA-bd_OB-fold"/>
</dbReference>
<sequence>MEVDLSRGAVAAMSVQPPALGLRPVLQVVRLPRGATSAPSYGHWLVLSDGVHCLQGLLVSDLAHLVTIGVIRRGTVLRILDYHCDTARGTRIFKFSQFEVLQTESAVIGSPKLYECRQGVQWPGTYLSPAEKGASNLTCSCQGHRMHMVGPCLASEAEVPRKTVAQINNENLVYPGNHDLAIVKATLSYINTKNFCCTVCPLVVNGRQCNTKVSSNGDGWWHCSRCNQTFVNCDYKYLVLVQLQDSTGMTYAVVSQEAGEEIFGCKAKELYLLKHEKRDHAQFDDIVQRALFHEYLLKLKAETETFNEVQLAKCMIVKAEKVNPSTESHHLLRAIGMLSPQVSGSTSSDQGLAAELAWKTVAEITNALRCLVQPALVIVKATLSIINTGSFCYAACPLVVNGRQCCREVASNSDRWWHCNPCNQTFVTCDYRYRIFIQLKDQTGRICASTSQEAGEDIFGLTAKELYSVQYEKQDHAQFDDIIERVQFRAYVFKVRLNPEAFGDERLPEFTIVKAEEVNPSTESHRLLSVISKLLENSGSASVPRTFMGTVFSGLEAGIQQRVQNSRYAYAMNVGGAQYLVSQSDSNSL</sequence>
<keyword evidence="3" id="KW-0863">Zinc-finger</keyword>
<organism evidence="8 9">
    <name type="scientific">Urochloa decumbens</name>
    <dbReference type="NCBI Taxonomy" id="240449"/>
    <lineage>
        <taxon>Eukaryota</taxon>
        <taxon>Viridiplantae</taxon>
        <taxon>Streptophyta</taxon>
        <taxon>Embryophyta</taxon>
        <taxon>Tracheophyta</taxon>
        <taxon>Spermatophyta</taxon>
        <taxon>Magnoliopsida</taxon>
        <taxon>Liliopsida</taxon>
        <taxon>Poales</taxon>
        <taxon>Poaceae</taxon>
        <taxon>PACMAD clade</taxon>
        <taxon>Panicoideae</taxon>
        <taxon>Panicodae</taxon>
        <taxon>Paniceae</taxon>
        <taxon>Melinidinae</taxon>
        <taxon>Urochloa</taxon>
    </lineage>
</organism>
<evidence type="ECO:0000256" key="4">
    <source>
        <dbReference type="ARBA" id="ARBA00022833"/>
    </source>
</evidence>
<evidence type="ECO:0000256" key="5">
    <source>
        <dbReference type="ARBA" id="ARBA00023125"/>
    </source>
</evidence>
<dbReference type="FunFam" id="2.40.50.140:FF:000090">
    <property type="entry name" value="Replication protein A subunit"/>
    <property type="match status" value="2"/>
</dbReference>
<protein>
    <recommendedName>
        <fullName evidence="10">Replication factor A C-terminal domain-containing protein</fullName>
    </recommendedName>
</protein>
<dbReference type="SUPFAM" id="SSF50249">
    <property type="entry name" value="Nucleic acid-binding proteins"/>
    <property type="match status" value="3"/>
</dbReference>
<dbReference type="Gene3D" id="2.40.50.140">
    <property type="entry name" value="Nucleic acid-binding proteins"/>
    <property type="match status" value="3"/>
</dbReference>
<reference evidence="8 9" key="2">
    <citation type="submission" date="2024-10" db="EMBL/GenBank/DDBJ databases">
        <authorList>
            <person name="Ryan C."/>
        </authorList>
    </citation>
    <scope>NUCLEOTIDE SEQUENCE [LARGE SCALE GENOMIC DNA]</scope>
</reference>
<dbReference type="InterPro" id="IPR007199">
    <property type="entry name" value="Rep_factor-A_N"/>
</dbReference>
<feature type="domain" description="Replication factor A C-terminal" evidence="7">
    <location>
        <begin position="182"/>
        <end position="331"/>
    </location>
</feature>
<dbReference type="Pfam" id="PF08646">
    <property type="entry name" value="Rep_fac-A_C"/>
    <property type="match status" value="2"/>
</dbReference>
<evidence type="ECO:0000256" key="1">
    <source>
        <dbReference type="ARBA" id="ARBA00005690"/>
    </source>
</evidence>
<dbReference type="AlphaFoldDB" id="A0ABC8VC29"/>
<dbReference type="EMBL" id="OZ075111">
    <property type="protein sequence ID" value="CAL4887762.1"/>
    <property type="molecule type" value="Genomic_DNA"/>
</dbReference>
<name>A0ABC8VC29_9POAL</name>
<keyword evidence="2" id="KW-0479">Metal-binding</keyword>
<proteinExistence type="inferred from homology"/>
<evidence type="ECO:0008006" key="10">
    <source>
        <dbReference type="Google" id="ProtNLM"/>
    </source>
</evidence>
<evidence type="ECO:0000313" key="9">
    <source>
        <dbReference type="Proteomes" id="UP001497457"/>
    </source>
</evidence>
<evidence type="ECO:0000259" key="6">
    <source>
        <dbReference type="Pfam" id="PF04057"/>
    </source>
</evidence>
<evidence type="ECO:0000256" key="3">
    <source>
        <dbReference type="ARBA" id="ARBA00022771"/>
    </source>
</evidence>